<keyword evidence="5 8" id="KW-0812">Transmembrane</keyword>
<dbReference type="InterPro" id="IPR050297">
    <property type="entry name" value="LipidA_mod_glycosyltrf_83"/>
</dbReference>
<dbReference type="Proteomes" id="UP000178098">
    <property type="component" value="Unassembled WGS sequence"/>
</dbReference>
<evidence type="ECO:0000256" key="5">
    <source>
        <dbReference type="ARBA" id="ARBA00022692"/>
    </source>
</evidence>
<evidence type="ECO:0000313" key="11">
    <source>
        <dbReference type="Proteomes" id="UP000178098"/>
    </source>
</evidence>
<evidence type="ECO:0000256" key="3">
    <source>
        <dbReference type="ARBA" id="ARBA00022676"/>
    </source>
</evidence>
<dbReference type="GO" id="GO:0005886">
    <property type="term" value="C:plasma membrane"/>
    <property type="evidence" value="ECO:0007669"/>
    <property type="project" value="UniProtKB-SubCell"/>
</dbReference>
<evidence type="ECO:0000256" key="8">
    <source>
        <dbReference type="SAM" id="Phobius"/>
    </source>
</evidence>
<evidence type="ECO:0000256" key="1">
    <source>
        <dbReference type="ARBA" id="ARBA00004651"/>
    </source>
</evidence>
<evidence type="ECO:0000256" key="6">
    <source>
        <dbReference type="ARBA" id="ARBA00022989"/>
    </source>
</evidence>
<dbReference type="Pfam" id="PF13231">
    <property type="entry name" value="PMT_2"/>
    <property type="match status" value="1"/>
</dbReference>
<dbReference type="PANTHER" id="PTHR33908">
    <property type="entry name" value="MANNOSYLTRANSFERASE YKCB-RELATED"/>
    <property type="match status" value="1"/>
</dbReference>
<feature type="transmembrane region" description="Helical" evidence="8">
    <location>
        <begin position="112"/>
        <end position="129"/>
    </location>
</feature>
<sequence length="458" mass="51292">MQSKHFISLTMILLLALFVRTHRLTELMSFVGDQAWYYLSARDAILHGNVPLVGITASRTWLHQGALWTYLLIPILGMAKFHPVAPALFTSVLGVMTVGCVYAVARRFFNERTGLVAAFLYATSPLVIVNDRLPYHTTLTPIITLGILYVLYKLIHETDHGRKKYMPLLVISLVLMYLANLGGIIMVYVVVSFIATGFFLHEKWARVFLNKKLILQSAVMAGILLIPTILYDVSHGFPQTVKFVSWMISRPFLVFVKQSTTSSWGDVIAFLGATLQKIIFYPSVWIAMVVFIGSGALLTRSFHWRSYKKPINMLTIFTGLTLLGVLINKTASNAYTQVLFPGVIILLAYVLANYIKGTMLWFILALLAFVNVYSLMGDNYGVMILMKERLAKASEIAKEKSGYIIGGAGPGSEFRSFTMNTEYLTWWLGNGPATGSAQVIYIMSEKNVQLSVYRTVQK</sequence>
<feature type="transmembrane region" description="Helical" evidence="8">
    <location>
        <begin position="311"/>
        <end position="328"/>
    </location>
</feature>
<dbReference type="PANTHER" id="PTHR33908:SF11">
    <property type="entry name" value="MEMBRANE PROTEIN"/>
    <property type="match status" value="1"/>
</dbReference>
<comment type="subcellular location">
    <subcellularLocation>
        <location evidence="1">Cell membrane</location>
        <topology evidence="1">Multi-pass membrane protein</topology>
    </subcellularLocation>
</comment>
<feature type="transmembrane region" description="Helical" evidence="8">
    <location>
        <begin position="168"/>
        <end position="201"/>
    </location>
</feature>
<dbReference type="GO" id="GO:0009103">
    <property type="term" value="P:lipopolysaccharide biosynthetic process"/>
    <property type="evidence" value="ECO:0007669"/>
    <property type="project" value="UniProtKB-ARBA"/>
</dbReference>
<dbReference type="AlphaFoldDB" id="A0A1F7HES6"/>
<keyword evidence="6 8" id="KW-1133">Transmembrane helix</keyword>
<evidence type="ECO:0000259" key="9">
    <source>
        <dbReference type="Pfam" id="PF13231"/>
    </source>
</evidence>
<evidence type="ECO:0000256" key="2">
    <source>
        <dbReference type="ARBA" id="ARBA00022475"/>
    </source>
</evidence>
<comment type="caution">
    <text evidence="10">The sequence shown here is derived from an EMBL/GenBank/DDBJ whole genome shotgun (WGS) entry which is preliminary data.</text>
</comment>
<keyword evidence="2" id="KW-1003">Cell membrane</keyword>
<protein>
    <recommendedName>
        <fullName evidence="9">Glycosyltransferase RgtA/B/C/D-like domain-containing protein</fullName>
    </recommendedName>
</protein>
<keyword evidence="7 8" id="KW-0472">Membrane</keyword>
<dbReference type="InterPro" id="IPR038731">
    <property type="entry name" value="RgtA/B/C-like"/>
</dbReference>
<organism evidence="10 11">
    <name type="scientific">Candidatus Roizmanbacteria bacterium RIFCSPHIGHO2_02_FULL_43_11</name>
    <dbReference type="NCBI Taxonomy" id="1802043"/>
    <lineage>
        <taxon>Bacteria</taxon>
        <taxon>Candidatus Roizmaniibacteriota</taxon>
    </lineage>
</organism>
<feature type="transmembrane region" description="Helical" evidence="8">
    <location>
        <begin position="359"/>
        <end position="376"/>
    </location>
</feature>
<keyword evidence="3" id="KW-0328">Glycosyltransferase</keyword>
<evidence type="ECO:0000313" key="10">
    <source>
        <dbReference type="EMBL" id="OGK29770.1"/>
    </source>
</evidence>
<feature type="domain" description="Glycosyltransferase RgtA/B/C/D-like" evidence="9">
    <location>
        <begin position="84"/>
        <end position="230"/>
    </location>
</feature>
<gene>
    <name evidence="10" type="ORF">A3D08_02880</name>
</gene>
<feature type="transmembrane region" description="Helical" evidence="8">
    <location>
        <begin position="213"/>
        <end position="231"/>
    </location>
</feature>
<accession>A0A1F7HES6</accession>
<name>A0A1F7HES6_9BACT</name>
<proteinExistence type="predicted"/>
<evidence type="ECO:0000256" key="4">
    <source>
        <dbReference type="ARBA" id="ARBA00022679"/>
    </source>
</evidence>
<evidence type="ECO:0000256" key="7">
    <source>
        <dbReference type="ARBA" id="ARBA00023136"/>
    </source>
</evidence>
<keyword evidence="4" id="KW-0808">Transferase</keyword>
<dbReference type="EMBL" id="MFZT01000039">
    <property type="protein sequence ID" value="OGK29770.1"/>
    <property type="molecule type" value="Genomic_DNA"/>
</dbReference>
<dbReference type="GO" id="GO:0016763">
    <property type="term" value="F:pentosyltransferase activity"/>
    <property type="evidence" value="ECO:0007669"/>
    <property type="project" value="TreeGrafter"/>
</dbReference>
<feature type="transmembrane region" description="Helical" evidence="8">
    <location>
        <begin position="84"/>
        <end position="105"/>
    </location>
</feature>
<reference evidence="10 11" key="1">
    <citation type="journal article" date="2016" name="Nat. Commun.">
        <title>Thousands of microbial genomes shed light on interconnected biogeochemical processes in an aquifer system.</title>
        <authorList>
            <person name="Anantharaman K."/>
            <person name="Brown C.T."/>
            <person name="Hug L.A."/>
            <person name="Sharon I."/>
            <person name="Castelle C.J."/>
            <person name="Probst A.J."/>
            <person name="Thomas B.C."/>
            <person name="Singh A."/>
            <person name="Wilkins M.J."/>
            <person name="Karaoz U."/>
            <person name="Brodie E.L."/>
            <person name="Williams K.H."/>
            <person name="Hubbard S.S."/>
            <person name="Banfield J.F."/>
        </authorList>
    </citation>
    <scope>NUCLEOTIDE SEQUENCE [LARGE SCALE GENOMIC DNA]</scope>
</reference>
<feature type="transmembrane region" description="Helical" evidence="8">
    <location>
        <begin position="334"/>
        <end position="352"/>
    </location>
</feature>
<feature type="transmembrane region" description="Helical" evidence="8">
    <location>
        <begin position="135"/>
        <end position="156"/>
    </location>
</feature>
<feature type="transmembrane region" description="Helical" evidence="8">
    <location>
        <begin position="279"/>
        <end position="299"/>
    </location>
</feature>